<evidence type="ECO:0000256" key="2">
    <source>
        <dbReference type="ARBA" id="ARBA00022475"/>
    </source>
</evidence>
<dbReference type="PATRIC" id="fig|1286631.3.peg.215"/>
<evidence type="ECO:0000259" key="5">
    <source>
        <dbReference type="PROSITE" id="PS50893"/>
    </source>
</evidence>
<dbReference type="eggNOG" id="COG1127">
    <property type="taxonomic scope" value="Bacteria"/>
</dbReference>
<dbReference type="InterPro" id="IPR017871">
    <property type="entry name" value="ABC_transporter-like_CS"/>
</dbReference>
<dbReference type="PANTHER" id="PTHR43023:SF3">
    <property type="entry name" value="PROTEIN TRIGALACTOSYLDIACYLGLYCEROL 3, CHLOROPLASTIC"/>
    <property type="match status" value="1"/>
</dbReference>
<dbReference type="SMART" id="SM00382">
    <property type="entry name" value="AAA"/>
    <property type="match status" value="1"/>
</dbReference>
<keyword evidence="2" id="KW-1003">Cell membrane</keyword>
<keyword evidence="4" id="KW-0067">ATP-binding</keyword>
<dbReference type="InterPro" id="IPR003593">
    <property type="entry name" value="AAA+_ATPase"/>
</dbReference>
<dbReference type="PANTHER" id="PTHR43023">
    <property type="entry name" value="PROTEIN TRIGALACTOSYLDIACYLGLYCEROL 3, CHLOROPLASTIC"/>
    <property type="match status" value="1"/>
</dbReference>
<dbReference type="Gene3D" id="3.40.50.300">
    <property type="entry name" value="P-loop containing nucleotide triphosphate hydrolases"/>
    <property type="match status" value="1"/>
</dbReference>
<sequence length="264" mass="29360">MATEADIMRVEGLTMAHGERIIQQGLDFAVRRGEILAIMGGSGCGKSTLLRHMIGLQMPAAGCIRLEGEDLNDADERVRRRLRRRLGVMFQAGALWSSMSVGENLMFALRESLRDDDGRLRQRQRIDDEALALQARFRLALVGLDGSFERLPAELSGGMRKRAAIARALCADAPLLFLDEPSAGLDPLASARLDALILQLRDRLGTTVVLVTHELDSLFAVADRALFLDARQRTMTALDNPHHLREHGPDEVRAFLRRDRSDSR</sequence>
<dbReference type="EMBL" id="AZRA01000005">
    <property type="protein sequence ID" value="KDB54237.1"/>
    <property type="molecule type" value="Genomic_DNA"/>
</dbReference>
<keyword evidence="1" id="KW-0813">Transport</keyword>
<name>A0A059KRX0_9BURK</name>
<dbReference type="AlphaFoldDB" id="A0A059KRX0"/>
<evidence type="ECO:0000313" key="6">
    <source>
        <dbReference type="EMBL" id="KDB54237.1"/>
    </source>
</evidence>
<evidence type="ECO:0000256" key="3">
    <source>
        <dbReference type="ARBA" id="ARBA00022741"/>
    </source>
</evidence>
<protein>
    <submittedName>
        <fullName evidence="6">ABC-type transport system involved in resistance to organic solvents, ATPase component</fullName>
    </submittedName>
</protein>
<evidence type="ECO:0000256" key="4">
    <source>
        <dbReference type="ARBA" id="ARBA00022840"/>
    </source>
</evidence>
<dbReference type="GO" id="GO:0016887">
    <property type="term" value="F:ATP hydrolysis activity"/>
    <property type="evidence" value="ECO:0007669"/>
    <property type="project" value="InterPro"/>
</dbReference>
<dbReference type="InterPro" id="IPR003439">
    <property type="entry name" value="ABC_transporter-like_ATP-bd"/>
</dbReference>
<dbReference type="GO" id="GO:0005524">
    <property type="term" value="F:ATP binding"/>
    <property type="evidence" value="ECO:0007669"/>
    <property type="project" value="UniProtKB-KW"/>
</dbReference>
<comment type="caution">
    <text evidence="6">The sequence shown here is derived from an EMBL/GenBank/DDBJ whole genome shotgun (WGS) entry which is preliminary data.</text>
</comment>
<evidence type="ECO:0000256" key="1">
    <source>
        <dbReference type="ARBA" id="ARBA00022448"/>
    </source>
</evidence>
<dbReference type="PROSITE" id="PS00211">
    <property type="entry name" value="ABC_TRANSPORTER_1"/>
    <property type="match status" value="1"/>
</dbReference>
<keyword evidence="7" id="KW-1185">Reference proteome</keyword>
<proteinExistence type="predicted"/>
<organism evidence="6 7">
    <name type="scientific">Sphaerotilus natans subsp. natans DSM 6575</name>
    <dbReference type="NCBI Taxonomy" id="1286631"/>
    <lineage>
        <taxon>Bacteria</taxon>
        <taxon>Pseudomonadati</taxon>
        <taxon>Pseudomonadota</taxon>
        <taxon>Betaproteobacteria</taxon>
        <taxon>Burkholderiales</taxon>
        <taxon>Sphaerotilaceae</taxon>
        <taxon>Sphaerotilus</taxon>
    </lineage>
</organism>
<feature type="domain" description="ABC transporter" evidence="5">
    <location>
        <begin position="8"/>
        <end position="255"/>
    </location>
</feature>
<dbReference type="STRING" id="34103.SAMN05421778_102129"/>
<accession>A0A059KRX0</accession>
<reference evidence="6 7" key="1">
    <citation type="journal article" date="2014" name="FEMS Microbiol. Ecol.">
        <title>Sphaerotilus natans encrusted with nanoball-shaped Fe(III) oxide minerals formed by nitrate-reducing mixotrophic Fe(II) oxidation.</title>
        <authorList>
            <person name="Park S."/>
            <person name="Kim D.H."/>
            <person name="Lee J.H."/>
            <person name="Hur H.G."/>
        </authorList>
    </citation>
    <scope>NUCLEOTIDE SEQUENCE [LARGE SCALE GENOMIC DNA]</scope>
    <source>
        <strain evidence="6 7">DSM 6575</strain>
    </source>
</reference>
<dbReference type="PROSITE" id="PS50893">
    <property type="entry name" value="ABC_TRANSPORTER_2"/>
    <property type="match status" value="1"/>
</dbReference>
<dbReference type="Proteomes" id="UP000026714">
    <property type="component" value="Unassembled WGS sequence"/>
</dbReference>
<dbReference type="SUPFAM" id="SSF52540">
    <property type="entry name" value="P-loop containing nucleoside triphosphate hydrolases"/>
    <property type="match status" value="1"/>
</dbReference>
<keyword evidence="2" id="KW-0472">Membrane</keyword>
<gene>
    <name evidence="6" type="ORF">X805_02190</name>
</gene>
<dbReference type="Pfam" id="PF00005">
    <property type="entry name" value="ABC_tran"/>
    <property type="match status" value="1"/>
</dbReference>
<dbReference type="InterPro" id="IPR027417">
    <property type="entry name" value="P-loop_NTPase"/>
</dbReference>
<keyword evidence="3" id="KW-0547">Nucleotide-binding</keyword>
<evidence type="ECO:0000313" key="7">
    <source>
        <dbReference type="Proteomes" id="UP000026714"/>
    </source>
</evidence>